<feature type="domain" description="GHMP kinase N-terminal" evidence="7">
    <location>
        <begin position="167"/>
        <end position="241"/>
    </location>
</feature>
<feature type="domain" description="GHMP kinase C-terminal" evidence="8">
    <location>
        <begin position="519"/>
        <end position="591"/>
    </location>
</feature>
<evidence type="ECO:0000259" key="9">
    <source>
        <dbReference type="Pfam" id="PF10509"/>
    </source>
</evidence>
<accession>A0A2S5BB42</accession>
<feature type="region of interest" description="Disordered" evidence="6">
    <location>
        <begin position="464"/>
        <end position="513"/>
    </location>
</feature>
<dbReference type="Gene3D" id="3.30.230.10">
    <property type="match status" value="1"/>
</dbReference>
<dbReference type="EMBL" id="PJQD01000029">
    <property type="protein sequence ID" value="POY73984.1"/>
    <property type="molecule type" value="Genomic_DNA"/>
</dbReference>
<evidence type="ECO:0000256" key="4">
    <source>
        <dbReference type="ARBA" id="ARBA00022777"/>
    </source>
</evidence>
<dbReference type="GO" id="GO:0006012">
    <property type="term" value="P:galactose metabolic process"/>
    <property type="evidence" value="ECO:0007669"/>
    <property type="project" value="TreeGrafter"/>
</dbReference>
<name>A0A2S5BB42_9BASI</name>
<dbReference type="AlphaFoldDB" id="A0A2S5BB42"/>
<evidence type="ECO:0000256" key="5">
    <source>
        <dbReference type="ARBA" id="ARBA00022840"/>
    </source>
</evidence>
<dbReference type="SUPFAM" id="SSF54211">
    <property type="entry name" value="Ribosomal protein S5 domain 2-like"/>
    <property type="match status" value="1"/>
</dbReference>
<dbReference type="PRINTS" id="PR00959">
    <property type="entry name" value="MEVGALKINASE"/>
</dbReference>
<comment type="similarity">
    <text evidence="1">Belongs to the GHMP kinase family. GalK subfamily.</text>
</comment>
<dbReference type="STRING" id="741276.A0A2S5BB42"/>
<dbReference type="InterPro" id="IPR006203">
    <property type="entry name" value="GHMP_knse_ATP-bd_CS"/>
</dbReference>
<evidence type="ECO:0000259" key="7">
    <source>
        <dbReference type="Pfam" id="PF00288"/>
    </source>
</evidence>
<dbReference type="PANTHER" id="PTHR10457:SF7">
    <property type="entry name" value="GALACTOKINASE-RELATED"/>
    <property type="match status" value="1"/>
</dbReference>
<dbReference type="InterPro" id="IPR036554">
    <property type="entry name" value="GHMP_kinase_C_sf"/>
</dbReference>
<feature type="compositionally biased region" description="Low complexity" evidence="6">
    <location>
        <begin position="489"/>
        <end position="500"/>
    </location>
</feature>
<dbReference type="PANTHER" id="PTHR10457">
    <property type="entry name" value="MEVALONATE KINASE/GALACTOKINASE"/>
    <property type="match status" value="1"/>
</dbReference>
<dbReference type="SUPFAM" id="SSF55060">
    <property type="entry name" value="GHMP Kinase, C-terminal domain"/>
    <property type="match status" value="1"/>
</dbReference>
<dbReference type="Pfam" id="PF10509">
    <property type="entry name" value="GalKase_gal_bdg"/>
    <property type="match status" value="1"/>
</dbReference>
<dbReference type="InterPro" id="IPR006204">
    <property type="entry name" value="GHMP_kinase_N_dom"/>
</dbReference>
<feature type="domain" description="Galactokinase N-terminal" evidence="9">
    <location>
        <begin position="33"/>
        <end position="81"/>
    </location>
</feature>
<dbReference type="InterPro" id="IPR013750">
    <property type="entry name" value="GHMP_kinase_C_dom"/>
</dbReference>
<dbReference type="InterPro" id="IPR019741">
    <property type="entry name" value="Galactokinase_CS"/>
</dbReference>
<evidence type="ECO:0000256" key="3">
    <source>
        <dbReference type="ARBA" id="ARBA00022741"/>
    </source>
</evidence>
<protein>
    <recommendedName>
        <fullName evidence="12">Galactokinase</fullName>
    </recommendedName>
</protein>
<evidence type="ECO:0000256" key="1">
    <source>
        <dbReference type="ARBA" id="ARBA00006566"/>
    </source>
</evidence>
<dbReference type="Gene3D" id="3.30.70.890">
    <property type="entry name" value="GHMP kinase, C-terminal domain"/>
    <property type="match status" value="1"/>
</dbReference>
<comment type="caution">
    <text evidence="10">The sequence shown here is derived from an EMBL/GenBank/DDBJ whole genome shotgun (WGS) entry which is preliminary data.</text>
</comment>
<dbReference type="PROSITE" id="PS00106">
    <property type="entry name" value="GALACTOKINASE"/>
    <property type="match status" value="1"/>
</dbReference>
<keyword evidence="5" id="KW-0067">ATP-binding</keyword>
<dbReference type="InterPro" id="IPR019539">
    <property type="entry name" value="GalKase_N"/>
</dbReference>
<dbReference type="PROSITE" id="PS00627">
    <property type="entry name" value="GHMP_KINASES_ATP"/>
    <property type="match status" value="1"/>
</dbReference>
<evidence type="ECO:0000259" key="8">
    <source>
        <dbReference type="Pfam" id="PF08544"/>
    </source>
</evidence>
<dbReference type="Pfam" id="PF08544">
    <property type="entry name" value="GHMP_kinases_C"/>
    <property type="match status" value="1"/>
</dbReference>
<keyword evidence="2" id="KW-0808">Transferase</keyword>
<proteinExistence type="inferred from homology"/>
<gene>
    <name evidence="10" type="ORF">BMF94_2795</name>
</gene>
<sequence>MESSPLPLATSLDQIYTPAALAHEGERWNHLFEAFQNEYGTPVQKVSRAPGRVNIIGEHIDYCGFSVLPAAIERDVLIAFSTEPAQTNADSIPAPSAPGKTVIVLRNLESKYSPTTIEVDLAGNGDDLALPEQHHWSSYFIAGTKGILAHLVKTRSKNVSTPKPGPKQILVLVQGTVPEGSGLSSSSAMTTASAIALLEVSGRREGDMQVGRSDVTNVAIESERLVGVNSGGMDQSASVFSRPMHLLHIALPTSHSEFIPQLKARAIPLPQTDPAFSFVIANTLVTSNKKLTAKFHYNLRVVECRLGALLLAKFLDLHVDYQTRPFPSYKTLVDAYFGHKGPTHGPIRSNSQRPERLVPDAATVPALPSSRLPPRNAGGAHELRTMMGLVGQALGGPGMEDGMTWEQVAERLEVDPKELEKAVTDREVEPKDGRFKIWTRARHVFSEALRVYEFKELLCNTAATSQRATPDAVPESKGTPILETSSTGSLPDLPSAPLDPYATSSLAVPKDDDPSKELLEQMGNLMNESMESCQKDYECSCPELDELASIARKNGAIGSRVTGAGWGGATVSLVREPDVPEFLEAVRAEYYAKRFPDLTEAELNDACFATKPENGAILYENEDASTQAK</sequence>
<dbReference type="GO" id="GO:0005524">
    <property type="term" value="F:ATP binding"/>
    <property type="evidence" value="ECO:0007669"/>
    <property type="project" value="UniProtKB-KW"/>
</dbReference>
<evidence type="ECO:0000256" key="6">
    <source>
        <dbReference type="SAM" id="MobiDB-lite"/>
    </source>
</evidence>
<dbReference type="InterPro" id="IPR014721">
    <property type="entry name" value="Ribsml_uS5_D2-typ_fold_subgr"/>
</dbReference>
<keyword evidence="11" id="KW-1185">Reference proteome</keyword>
<evidence type="ECO:0008006" key="12">
    <source>
        <dbReference type="Google" id="ProtNLM"/>
    </source>
</evidence>
<organism evidence="10 11">
    <name type="scientific">Rhodotorula taiwanensis</name>
    <dbReference type="NCBI Taxonomy" id="741276"/>
    <lineage>
        <taxon>Eukaryota</taxon>
        <taxon>Fungi</taxon>
        <taxon>Dikarya</taxon>
        <taxon>Basidiomycota</taxon>
        <taxon>Pucciniomycotina</taxon>
        <taxon>Microbotryomycetes</taxon>
        <taxon>Sporidiobolales</taxon>
        <taxon>Sporidiobolaceae</taxon>
        <taxon>Rhodotorula</taxon>
    </lineage>
</organism>
<evidence type="ECO:0000256" key="2">
    <source>
        <dbReference type="ARBA" id="ARBA00022679"/>
    </source>
</evidence>
<dbReference type="Pfam" id="PF00288">
    <property type="entry name" value="GHMP_kinases_N"/>
    <property type="match status" value="1"/>
</dbReference>
<keyword evidence="3" id="KW-0547">Nucleotide-binding</keyword>
<dbReference type="InterPro" id="IPR020568">
    <property type="entry name" value="Ribosomal_Su5_D2-typ_SF"/>
</dbReference>
<keyword evidence="4" id="KW-0418">Kinase</keyword>
<dbReference type="GO" id="GO:0004335">
    <property type="term" value="F:galactokinase activity"/>
    <property type="evidence" value="ECO:0007669"/>
    <property type="project" value="TreeGrafter"/>
</dbReference>
<evidence type="ECO:0000313" key="10">
    <source>
        <dbReference type="EMBL" id="POY73984.1"/>
    </source>
</evidence>
<reference evidence="10 11" key="1">
    <citation type="journal article" date="2018" name="Front. Microbiol.">
        <title>Prospects for Fungal Bioremediation of Acidic Radioactive Waste Sites: Characterization and Genome Sequence of Rhodotorula taiwanensis MD1149.</title>
        <authorList>
            <person name="Tkavc R."/>
            <person name="Matrosova V.Y."/>
            <person name="Grichenko O.E."/>
            <person name="Gostincar C."/>
            <person name="Volpe R.P."/>
            <person name="Klimenkova P."/>
            <person name="Gaidamakova E.K."/>
            <person name="Zhou C.E."/>
            <person name="Stewart B.J."/>
            <person name="Lyman M.G."/>
            <person name="Malfatti S.A."/>
            <person name="Rubinfeld B."/>
            <person name="Courtot M."/>
            <person name="Singh J."/>
            <person name="Dalgard C.L."/>
            <person name="Hamilton T."/>
            <person name="Frey K.G."/>
            <person name="Gunde-Cimerman N."/>
            <person name="Dugan L."/>
            <person name="Daly M.J."/>
        </authorList>
    </citation>
    <scope>NUCLEOTIDE SEQUENCE [LARGE SCALE GENOMIC DNA]</scope>
    <source>
        <strain evidence="10 11">MD1149</strain>
    </source>
</reference>
<dbReference type="Proteomes" id="UP000237144">
    <property type="component" value="Unassembled WGS sequence"/>
</dbReference>
<evidence type="ECO:0000313" key="11">
    <source>
        <dbReference type="Proteomes" id="UP000237144"/>
    </source>
</evidence>
<dbReference type="OrthoDB" id="187738at2759"/>
<dbReference type="Gene3D" id="1.20.1440.340">
    <property type="match status" value="1"/>
</dbReference>
<dbReference type="GO" id="GO:0005829">
    <property type="term" value="C:cytosol"/>
    <property type="evidence" value="ECO:0007669"/>
    <property type="project" value="TreeGrafter"/>
</dbReference>